<keyword evidence="11" id="KW-1185">Reference proteome</keyword>
<feature type="binding site" evidence="9">
    <location>
        <begin position="225"/>
        <end position="226"/>
    </location>
    <ligand>
        <name>sn-glycerol 1-phosphate</name>
        <dbReference type="ChEBI" id="CHEBI:57685"/>
    </ligand>
</feature>
<dbReference type="KEGG" id="fli:Fleli_3636"/>
<dbReference type="STRING" id="880071.Fleli_3636"/>
<dbReference type="PANTHER" id="PTHR40029">
    <property type="match status" value="1"/>
</dbReference>
<keyword evidence="7 9" id="KW-1208">Phospholipid metabolism</keyword>
<keyword evidence="4 9" id="KW-0460">Magnesium</keyword>
<comment type="caution">
    <text evidence="9">Lacks conserved residue(s) required for the propagation of feature annotation.</text>
</comment>
<comment type="cofactor">
    <cofactor evidence="9">
        <name>Mg(2+)</name>
        <dbReference type="ChEBI" id="CHEBI:18420"/>
    </cofactor>
</comment>
<dbReference type="GO" id="GO:0120536">
    <property type="term" value="F:heptaprenylglyceryl phosphate synthase activity"/>
    <property type="evidence" value="ECO:0007669"/>
    <property type="project" value="UniProtKB-ARBA"/>
</dbReference>
<comment type="catalytic activity">
    <reaction evidence="8 9">
        <text>sn-glycerol 1-phosphate + (2E,6E,10E)-geranylgeranyl diphosphate = sn-3-O-(geranylgeranyl)glycerol 1-phosphate + diphosphate</text>
        <dbReference type="Rhea" id="RHEA:23404"/>
        <dbReference type="ChEBI" id="CHEBI:33019"/>
        <dbReference type="ChEBI" id="CHEBI:57677"/>
        <dbReference type="ChEBI" id="CHEBI:57685"/>
        <dbReference type="ChEBI" id="CHEBI:58756"/>
        <dbReference type="EC" id="2.5.1.41"/>
    </reaction>
</comment>
<dbReference type="EC" id="2.5.1.41" evidence="9"/>
<dbReference type="PANTHER" id="PTHR40029:SF2">
    <property type="entry name" value="HEPTAPRENYLGLYCERYL PHOSPHATE SYNTHASE"/>
    <property type="match status" value="1"/>
</dbReference>
<dbReference type="AlphaFoldDB" id="I4APR7"/>
<accession>I4APR7</accession>
<evidence type="ECO:0000313" key="10">
    <source>
        <dbReference type="EMBL" id="AFM05952.1"/>
    </source>
</evidence>
<dbReference type="Pfam" id="PF01884">
    <property type="entry name" value="PcrB"/>
    <property type="match status" value="1"/>
</dbReference>
<dbReference type="Proteomes" id="UP000006054">
    <property type="component" value="Chromosome"/>
</dbReference>
<dbReference type="HAMAP" id="MF_00112">
    <property type="entry name" value="GGGP_HepGP_synthase"/>
    <property type="match status" value="1"/>
</dbReference>
<dbReference type="NCBIfam" id="NF003198">
    <property type="entry name" value="PRK04169.1-2"/>
    <property type="match status" value="1"/>
</dbReference>
<dbReference type="CDD" id="cd02812">
    <property type="entry name" value="PcrB_like"/>
    <property type="match status" value="1"/>
</dbReference>
<name>I4APR7_BERLS</name>
<evidence type="ECO:0000256" key="9">
    <source>
        <dbReference type="HAMAP-Rule" id="MF_00112"/>
    </source>
</evidence>
<keyword evidence="2 9" id="KW-0808">Transferase</keyword>
<dbReference type="NCBIfam" id="TIGR01768">
    <property type="entry name" value="GGGP-family"/>
    <property type="match status" value="1"/>
</dbReference>
<protein>
    <recommendedName>
        <fullName evidence="9">Geranylgeranylglyceryl phosphate synthase</fullName>
        <shortName evidence="9">GGGP synthase</shortName>
        <shortName evidence="9">GGGPS</shortName>
        <ecNumber evidence="9">2.5.1.41</ecNumber>
    </recommendedName>
    <alternativeName>
        <fullName evidence="9">(S)-3-O-geranylgeranylglyceryl phosphate synthase</fullName>
    </alternativeName>
    <alternativeName>
        <fullName evidence="9">Phosphoglycerol geranylgeranyltransferase</fullName>
    </alternativeName>
</protein>
<dbReference type="eggNOG" id="COG1646">
    <property type="taxonomic scope" value="Bacteria"/>
</dbReference>
<feature type="binding site" evidence="9">
    <location>
        <begin position="203"/>
        <end position="204"/>
    </location>
    <ligand>
        <name>sn-glycerol 1-phosphate</name>
        <dbReference type="ChEBI" id="CHEBI:57685"/>
    </ligand>
</feature>
<feature type="binding site" evidence="9">
    <location>
        <begin position="172"/>
        <end position="178"/>
    </location>
    <ligand>
        <name>sn-glycerol 1-phosphate</name>
        <dbReference type="ChEBI" id="CHEBI:57685"/>
    </ligand>
</feature>
<dbReference type="NCBIfam" id="TIGR01769">
    <property type="entry name" value="GGGP"/>
    <property type="match status" value="1"/>
</dbReference>
<keyword evidence="3 9" id="KW-0479">Metal-binding</keyword>
<dbReference type="OrthoDB" id="9807235at2"/>
<keyword evidence="1 9" id="KW-0444">Lipid biosynthesis</keyword>
<evidence type="ECO:0000256" key="3">
    <source>
        <dbReference type="ARBA" id="ARBA00022723"/>
    </source>
</evidence>
<evidence type="ECO:0000256" key="1">
    <source>
        <dbReference type="ARBA" id="ARBA00022516"/>
    </source>
</evidence>
<dbReference type="Gene3D" id="3.20.20.390">
    <property type="entry name" value="FMN-linked oxidoreductases"/>
    <property type="match status" value="1"/>
</dbReference>
<dbReference type="HOGENOM" id="CLU_068610_0_0_10"/>
<evidence type="ECO:0000256" key="6">
    <source>
        <dbReference type="ARBA" id="ARBA00023209"/>
    </source>
</evidence>
<sequence>MNVYPQILEAALKGQKMLAVLIDPDRIDPKKTALLAAQAAHYGISFFMVGGSLLTEGEVSQTIKLIKSHAKLPVVLFPGNHSHLAPEADSLFLLSLISGRNPEYLIGQHVAAAPRLRKMDLEVIPTGYMLVLCDNLTTVAYVSQTLPIPYEKAEVAANTALAGEYLGMRLAYLDGGSGAAKPISPRMIRTVKQSINIPLIIGGGIRTPEALHMAFAAGADVVVVGTRLEEEPSLISDFAAVLHQFNKKK</sequence>
<feature type="binding site" evidence="9">
    <location>
        <position position="23"/>
    </location>
    <ligand>
        <name>Mg(2+)</name>
        <dbReference type="ChEBI" id="CHEBI:18420"/>
    </ligand>
</feature>
<evidence type="ECO:0000256" key="2">
    <source>
        <dbReference type="ARBA" id="ARBA00022679"/>
    </source>
</evidence>
<keyword evidence="6 9" id="KW-0594">Phospholipid biosynthesis</keyword>
<evidence type="ECO:0000256" key="4">
    <source>
        <dbReference type="ARBA" id="ARBA00022842"/>
    </source>
</evidence>
<proteinExistence type="inferred from homology"/>
<comment type="function">
    <text evidence="9">Prenyltransferase that catalyzes the transfer of the geranylgeranyl moiety of geranylgeranyl diphosphate (GGPP) to the C3 hydroxyl of sn-glycerol-1-phosphate (G1P).</text>
</comment>
<reference evidence="11" key="1">
    <citation type="submission" date="2012-06" db="EMBL/GenBank/DDBJ databases">
        <title>The complete genome of Flexibacter litoralis DSM 6794.</title>
        <authorList>
            <person name="Lucas S."/>
            <person name="Copeland A."/>
            <person name="Lapidus A."/>
            <person name="Glavina del Rio T."/>
            <person name="Dalin E."/>
            <person name="Tice H."/>
            <person name="Bruce D."/>
            <person name="Goodwin L."/>
            <person name="Pitluck S."/>
            <person name="Peters L."/>
            <person name="Ovchinnikova G."/>
            <person name="Lu M."/>
            <person name="Kyrpides N."/>
            <person name="Mavromatis K."/>
            <person name="Ivanova N."/>
            <person name="Brettin T."/>
            <person name="Detter J.C."/>
            <person name="Han C."/>
            <person name="Larimer F."/>
            <person name="Land M."/>
            <person name="Hauser L."/>
            <person name="Markowitz V."/>
            <person name="Cheng J.-F."/>
            <person name="Hugenholtz P."/>
            <person name="Woyke T."/>
            <person name="Wu D."/>
            <person name="Spring S."/>
            <person name="Lang E."/>
            <person name="Kopitz M."/>
            <person name="Brambilla E."/>
            <person name="Klenk H.-P."/>
            <person name="Eisen J.A."/>
        </authorList>
    </citation>
    <scope>NUCLEOTIDE SEQUENCE [LARGE SCALE GENOMIC DNA]</scope>
    <source>
        <strain evidence="11">ATCC 23117 / DSM 6794 / NBRC 15988 / NCIMB 1366 / Sio-4</strain>
    </source>
</reference>
<gene>
    <name evidence="10" type="ordered locus">Fleli_3636</name>
</gene>
<evidence type="ECO:0000256" key="8">
    <source>
        <dbReference type="ARBA" id="ARBA00047288"/>
    </source>
</evidence>
<dbReference type="GO" id="GO:0000287">
    <property type="term" value="F:magnesium ion binding"/>
    <property type="evidence" value="ECO:0007669"/>
    <property type="project" value="UniProtKB-UniRule"/>
</dbReference>
<dbReference type="GO" id="GO:0047294">
    <property type="term" value="F:phosphoglycerol geranylgeranyltransferase activity"/>
    <property type="evidence" value="ECO:0007669"/>
    <property type="project" value="UniProtKB-UniRule"/>
</dbReference>
<comment type="similarity">
    <text evidence="9">Belongs to the GGGP/HepGP synthase family. Group II subfamily.</text>
</comment>
<dbReference type="GO" id="GO:0005737">
    <property type="term" value="C:cytoplasm"/>
    <property type="evidence" value="ECO:0007669"/>
    <property type="project" value="InterPro"/>
</dbReference>
<dbReference type="InterPro" id="IPR038597">
    <property type="entry name" value="GGGP/HepGP_synthase_sf"/>
</dbReference>
<organism evidence="10 11">
    <name type="scientific">Bernardetia litoralis (strain ATCC 23117 / DSM 6794 / NBRC 15988 / NCIMB 1366 / Fx l1 / Sio-4)</name>
    <name type="common">Flexibacter litoralis</name>
    <dbReference type="NCBI Taxonomy" id="880071"/>
    <lineage>
        <taxon>Bacteria</taxon>
        <taxon>Pseudomonadati</taxon>
        <taxon>Bacteroidota</taxon>
        <taxon>Cytophagia</taxon>
        <taxon>Cytophagales</taxon>
        <taxon>Bernardetiaceae</taxon>
        <taxon>Bernardetia</taxon>
    </lineage>
</organism>
<dbReference type="SUPFAM" id="SSF51395">
    <property type="entry name" value="FMN-linked oxidoreductases"/>
    <property type="match status" value="1"/>
</dbReference>
<dbReference type="EMBL" id="CP003345">
    <property type="protein sequence ID" value="AFM05952.1"/>
    <property type="molecule type" value="Genomic_DNA"/>
</dbReference>
<dbReference type="RefSeq" id="WP_014799376.1">
    <property type="nucleotide sequence ID" value="NC_018018.1"/>
</dbReference>
<keyword evidence="5 9" id="KW-0443">Lipid metabolism</keyword>
<evidence type="ECO:0000256" key="7">
    <source>
        <dbReference type="ARBA" id="ARBA00023264"/>
    </source>
</evidence>
<evidence type="ECO:0000256" key="5">
    <source>
        <dbReference type="ARBA" id="ARBA00023098"/>
    </source>
</evidence>
<dbReference type="GO" id="GO:0046474">
    <property type="term" value="P:glycerophospholipid biosynthetic process"/>
    <property type="evidence" value="ECO:0007669"/>
    <property type="project" value="UniProtKB-UniRule"/>
</dbReference>
<feature type="binding site" evidence="9">
    <location>
        <position position="52"/>
    </location>
    <ligand>
        <name>Mg(2+)</name>
        <dbReference type="ChEBI" id="CHEBI:18420"/>
    </ligand>
</feature>
<dbReference type="InterPro" id="IPR008205">
    <property type="entry name" value="GGGP_HepGP_synthase"/>
</dbReference>
<evidence type="ECO:0000313" key="11">
    <source>
        <dbReference type="Proteomes" id="UP000006054"/>
    </source>
</evidence>
<dbReference type="InterPro" id="IPR039074">
    <property type="entry name" value="GGGP/HepGP_synthase_I"/>
</dbReference>
<dbReference type="InterPro" id="IPR010946">
    <property type="entry name" value="GGGP_synth"/>
</dbReference>